<keyword evidence="4" id="KW-0175">Coiled coil</keyword>
<evidence type="ECO:0000256" key="3">
    <source>
        <dbReference type="ARBA" id="ARBA00023242"/>
    </source>
</evidence>
<comment type="subcellular location">
    <subcellularLocation>
        <location evidence="1">Nucleus</location>
    </subcellularLocation>
</comment>
<dbReference type="Pfam" id="PF07842">
    <property type="entry name" value="GCFC"/>
    <property type="match status" value="1"/>
</dbReference>
<evidence type="ECO:0000256" key="4">
    <source>
        <dbReference type="SAM" id="Coils"/>
    </source>
</evidence>
<protein>
    <recommendedName>
        <fullName evidence="6">GCF C-terminal domain-containing protein</fullName>
    </recommendedName>
</protein>
<dbReference type="AlphaFoldDB" id="A0AAW2HZL6"/>
<dbReference type="GO" id="GO:0003677">
    <property type="term" value="F:DNA binding"/>
    <property type="evidence" value="ECO:0007669"/>
    <property type="project" value="InterPro"/>
</dbReference>
<feature type="domain" description="GCF C-terminal" evidence="6">
    <location>
        <begin position="366"/>
        <end position="579"/>
    </location>
</feature>
<comment type="caution">
    <text evidence="7">The sequence shown here is derived from an EMBL/GenBank/DDBJ whole genome shotgun (WGS) entry which is preliminary data.</text>
</comment>
<evidence type="ECO:0000313" key="7">
    <source>
        <dbReference type="EMBL" id="KAL0275384.1"/>
    </source>
</evidence>
<dbReference type="InterPro" id="IPR012890">
    <property type="entry name" value="GCFC2-like"/>
</dbReference>
<feature type="region of interest" description="Disordered" evidence="5">
    <location>
        <begin position="267"/>
        <end position="310"/>
    </location>
</feature>
<dbReference type="PANTHER" id="PTHR12214:SF0">
    <property type="entry name" value="LD29489P"/>
    <property type="match status" value="1"/>
</dbReference>
<dbReference type="GO" id="GO:0000390">
    <property type="term" value="P:spliceosomal complex disassembly"/>
    <property type="evidence" value="ECO:0007669"/>
    <property type="project" value="InterPro"/>
</dbReference>
<dbReference type="Pfam" id="PF15458">
    <property type="entry name" value="NTR2"/>
    <property type="match status" value="1"/>
</dbReference>
<dbReference type="EMBL" id="JARGDH010000002">
    <property type="protein sequence ID" value="KAL0275384.1"/>
    <property type="molecule type" value="Genomic_DNA"/>
</dbReference>
<feature type="compositionally biased region" description="Basic and acidic residues" evidence="5">
    <location>
        <begin position="287"/>
        <end position="304"/>
    </location>
</feature>
<name>A0AAW2HZL6_9NEOP</name>
<dbReference type="GO" id="GO:0071008">
    <property type="term" value="C:U2-type post-mRNA release spliceosomal complex"/>
    <property type="evidence" value="ECO:0007669"/>
    <property type="project" value="InterPro"/>
</dbReference>
<proteinExistence type="inferred from homology"/>
<evidence type="ECO:0000256" key="5">
    <source>
        <dbReference type="SAM" id="MobiDB-lite"/>
    </source>
</evidence>
<accession>A0AAW2HZL6</accession>
<evidence type="ECO:0000256" key="2">
    <source>
        <dbReference type="ARBA" id="ARBA00010801"/>
    </source>
</evidence>
<keyword evidence="3" id="KW-0539">Nucleus</keyword>
<evidence type="ECO:0000256" key="1">
    <source>
        <dbReference type="ARBA" id="ARBA00004123"/>
    </source>
</evidence>
<reference evidence="7" key="1">
    <citation type="journal article" date="2024" name="Gigascience">
        <title>Chromosome-level genome of the poultry shaft louse Menopon gallinae provides insight into the host-switching and adaptive evolution of parasitic lice.</title>
        <authorList>
            <person name="Xu Y."/>
            <person name="Ma L."/>
            <person name="Liu S."/>
            <person name="Liang Y."/>
            <person name="Liu Q."/>
            <person name="He Z."/>
            <person name="Tian L."/>
            <person name="Duan Y."/>
            <person name="Cai W."/>
            <person name="Li H."/>
            <person name="Song F."/>
        </authorList>
    </citation>
    <scope>NUCLEOTIDE SEQUENCE</scope>
    <source>
        <strain evidence="7">Cailab_2023a</strain>
    </source>
</reference>
<feature type="coiled-coil region" evidence="4">
    <location>
        <begin position="182"/>
        <end position="209"/>
    </location>
</feature>
<organism evidence="7">
    <name type="scientific">Menopon gallinae</name>
    <name type="common">poultry shaft louse</name>
    <dbReference type="NCBI Taxonomy" id="328185"/>
    <lineage>
        <taxon>Eukaryota</taxon>
        <taxon>Metazoa</taxon>
        <taxon>Ecdysozoa</taxon>
        <taxon>Arthropoda</taxon>
        <taxon>Hexapoda</taxon>
        <taxon>Insecta</taxon>
        <taxon>Pterygota</taxon>
        <taxon>Neoptera</taxon>
        <taxon>Paraneoptera</taxon>
        <taxon>Psocodea</taxon>
        <taxon>Troctomorpha</taxon>
        <taxon>Phthiraptera</taxon>
        <taxon>Amblycera</taxon>
        <taxon>Menoponidae</taxon>
        <taxon>Menopon</taxon>
    </lineage>
</organism>
<comment type="similarity">
    <text evidence="2">Belongs to the GCF family.</text>
</comment>
<sequence length="658" mass="75294">MSSSEDDDEGSIRHKFSQPNHVQIMIESGKIPDAATIHAARKRRQRARELGSDYIPVNTNQKFSLHNMKSRLVREDDNDVSDDEKRIDMSVHLDNHDRDRHQNYFNEEEPAPEDDEWENQQIRKGVTGVAVVPSQPSPILPDSQQSQTLFSSVIAPQNKELPTPQSIVQKLRERLTDLKDVHNAHVADKERAEQDLKESMRETSHLEAEAPGLADKFRFYQEMRGYVTDLVECLDEKMPGLIRLEEKALSLWAEKADHFVERRRQDVRDQADEMSPFSKNPSGGPKWSKEEEEARSRRAAEREGRRTRRRRMRELRTIPVAHVDGMSSDDEQTELEVTAFKLKLDEVNRLGEGLLADVEEDFGTVDGITSRLEQWRTYDITAYTEAYASLCLPKLVGPLVRLHLLTWNPIQGDTTDLESSQWWGRLLLYGVQEKETYDSLASDPDVLLLPLVVEKVIIPKMTQLVKSSWDPMSSTQTLRLVGLVGKYVNEAPTLGPKSHQLELLFQAILDKLKSAVDNDVFIPIHLKMSAETKGSSSVFFQRQFAVAVKLLRNILSFQGLIGSEHLQEIALDSLLNRYLMAALRTCSPCDAISKANMIVSTFPRWWFQRETKIKRLEMLSRHLKRLATSVQESDPSEKESYELVTSLLRTLELSCPDE</sequence>
<evidence type="ECO:0000259" key="6">
    <source>
        <dbReference type="Pfam" id="PF07842"/>
    </source>
</evidence>
<feature type="region of interest" description="Disordered" evidence="5">
    <location>
        <begin position="1"/>
        <end position="21"/>
    </location>
</feature>
<dbReference type="InterPro" id="IPR022783">
    <property type="entry name" value="GCFC_dom"/>
</dbReference>
<gene>
    <name evidence="7" type="ORF">PYX00_003243</name>
</gene>
<dbReference type="InterPro" id="IPR028211">
    <property type="entry name" value="Ntr2"/>
</dbReference>
<dbReference type="PANTHER" id="PTHR12214">
    <property type="entry name" value="GC-RICH SEQUENCE DNA-BINDING FACTOR"/>
    <property type="match status" value="1"/>
</dbReference>